<organism evidence="1 2">
    <name type="scientific">Petrolisthes cinctipes</name>
    <name type="common">Flat porcelain crab</name>
    <dbReference type="NCBI Taxonomy" id="88211"/>
    <lineage>
        <taxon>Eukaryota</taxon>
        <taxon>Metazoa</taxon>
        <taxon>Ecdysozoa</taxon>
        <taxon>Arthropoda</taxon>
        <taxon>Crustacea</taxon>
        <taxon>Multicrustacea</taxon>
        <taxon>Malacostraca</taxon>
        <taxon>Eumalacostraca</taxon>
        <taxon>Eucarida</taxon>
        <taxon>Decapoda</taxon>
        <taxon>Pleocyemata</taxon>
        <taxon>Anomura</taxon>
        <taxon>Galatheoidea</taxon>
        <taxon>Porcellanidae</taxon>
        <taxon>Petrolisthes</taxon>
    </lineage>
</organism>
<protein>
    <submittedName>
        <fullName evidence="1">Uncharacterized protein</fullName>
    </submittedName>
</protein>
<reference evidence="1" key="1">
    <citation type="submission" date="2023-10" db="EMBL/GenBank/DDBJ databases">
        <title>Genome assemblies of two species of porcelain crab, Petrolisthes cinctipes and Petrolisthes manimaculis (Anomura: Porcellanidae).</title>
        <authorList>
            <person name="Angst P."/>
        </authorList>
    </citation>
    <scope>NUCLEOTIDE SEQUENCE</scope>
    <source>
        <strain evidence="1">PB745_01</strain>
        <tissue evidence="1">Gill</tissue>
    </source>
</reference>
<keyword evidence="2" id="KW-1185">Reference proteome</keyword>
<comment type="caution">
    <text evidence="1">The sequence shown here is derived from an EMBL/GenBank/DDBJ whole genome shotgun (WGS) entry which is preliminary data.</text>
</comment>
<proteinExistence type="predicted"/>
<dbReference type="EMBL" id="JAWQEG010001892">
    <property type="protein sequence ID" value="KAK3875939.1"/>
    <property type="molecule type" value="Genomic_DNA"/>
</dbReference>
<gene>
    <name evidence="1" type="ORF">Pcinc_019215</name>
</gene>
<sequence>MPGAAPVTRDTPGCRSPLLPQMEVLECKLLLFGSGPGACSNQCCKWTACSARNDLEFGCWVRDEKEGHLASVADRLRESVRGVLSPRCEA</sequence>
<dbReference type="Proteomes" id="UP001286313">
    <property type="component" value="Unassembled WGS sequence"/>
</dbReference>
<evidence type="ECO:0000313" key="1">
    <source>
        <dbReference type="EMBL" id="KAK3875939.1"/>
    </source>
</evidence>
<accession>A0AAE1FKR0</accession>
<name>A0AAE1FKR0_PETCI</name>
<evidence type="ECO:0000313" key="2">
    <source>
        <dbReference type="Proteomes" id="UP001286313"/>
    </source>
</evidence>
<dbReference type="AlphaFoldDB" id="A0AAE1FKR0"/>